<feature type="region of interest" description="Disordered" evidence="1">
    <location>
        <begin position="85"/>
        <end position="134"/>
    </location>
</feature>
<feature type="compositionally biased region" description="Basic residues" evidence="1">
    <location>
        <begin position="112"/>
        <end position="134"/>
    </location>
</feature>
<sequence>MSVRESIDPASSLWAWLAFDLWFHRTQRGLSLAQAAMVVHVTRATVSNWGAGRLRPRDTDMRRLDQAWETGGHFERLHMFACGGHDPDCSSGTSSMKRPQTSSRCTTARPSQRWRRRRRTRRHSSRPRRAERRG</sequence>
<evidence type="ECO:0000313" key="3">
    <source>
        <dbReference type="Proteomes" id="UP000305238"/>
    </source>
</evidence>
<dbReference type="EMBL" id="VCKZ01000131">
    <property type="protein sequence ID" value="TMR37246.1"/>
    <property type="molecule type" value="Genomic_DNA"/>
</dbReference>
<dbReference type="InterPro" id="IPR001387">
    <property type="entry name" value="Cro/C1-type_HTH"/>
</dbReference>
<name>A0A5S4GWB1_9ACTN</name>
<dbReference type="AlphaFoldDB" id="A0A5S4GWB1"/>
<keyword evidence="3" id="KW-1185">Reference proteome</keyword>
<feature type="compositionally biased region" description="Polar residues" evidence="1">
    <location>
        <begin position="90"/>
        <end position="108"/>
    </location>
</feature>
<dbReference type="GO" id="GO:0003677">
    <property type="term" value="F:DNA binding"/>
    <property type="evidence" value="ECO:0007669"/>
    <property type="project" value="InterPro"/>
</dbReference>
<organism evidence="2 3">
    <name type="scientific">Actinomadura geliboluensis</name>
    <dbReference type="NCBI Taxonomy" id="882440"/>
    <lineage>
        <taxon>Bacteria</taxon>
        <taxon>Bacillati</taxon>
        <taxon>Actinomycetota</taxon>
        <taxon>Actinomycetes</taxon>
        <taxon>Streptosporangiales</taxon>
        <taxon>Thermomonosporaceae</taxon>
        <taxon>Actinomadura</taxon>
    </lineage>
</organism>
<accession>A0A5S4GWB1</accession>
<dbReference type="Gene3D" id="1.10.260.40">
    <property type="entry name" value="lambda repressor-like DNA-binding domains"/>
    <property type="match status" value="1"/>
</dbReference>
<reference evidence="2 3" key="1">
    <citation type="submission" date="2019-05" db="EMBL/GenBank/DDBJ databases">
        <title>Draft genome sequence of Actinomadura geliboluensis A8036.</title>
        <authorList>
            <person name="Saricaoglu S."/>
            <person name="Isik K."/>
        </authorList>
    </citation>
    <scope>NUCLEOTIDE SEQUENCE [LARGE SCALE GENOMIC DNA]</scope>
    <source>
        <strain evidence="2 3">A8036</strain>
    </source>
</reference>
<dbReference type="InterPro" id="IPR010982">
    <property type="entry name" value="Lambda_DNA-bd_dom_sf"/>
</dbReference>
<comment type="caution">
    <text evidence="2">The sequence shown here is derived from an EMBL/GenBank/DDBJ whole genome shotgun (WGS) entry which is preliminary data.</text>
</comment>
<protein>
    <submittedName>
        <fullName evidence="2">Helix-turn-helix domain-containing protein</fullName>
    </submittedName>
</protein>
<dbReference type="CDD" id="cd00093">
    <property type="entry name" value="HTH_XRE"/>
    <property type="match status" value="1"/>
</dbReference>
<dbReference type="Proteomes" id="UP000305238">
    <property type="component" value="Unassembled WGS sequence"/>
</dbReference>
<dbReference type="Pfam" id="PF13560">
    <property type="entry name" value="HTH_31"/>
    <property type="match status" value="1"/>
</dbReference>
<evidence type="ECO:0000313" key="2">
    <source>
        <dbReference type="EMBL" id="TMR37246.1"/>
    </source>
</evidence>
<evidence type="ECO:0000256" key="1">
    <source>
        <dbReference type="SAM" id="MobiDB-lite"/>
    </source>
</evidence>
<gene>
    <name evidence="2" type="ORF">ETD96_19030</name>
</gene>
<dbReference type="SUPFAM" id="SSF47413">
    <property type="entry name" value="lambda repressor-like DNA-binding domains"/>
    <property type="match status" value="1"/>
</dbReference>
<proteinExistence type="predicted"/>
<dbReference type="OrthoDB" id="9801008at2"/>